<name>A0ABU2VTB8_9ACTN</name>
<dbReference type="Proteomes" id="UP001183824">
    <property type="component" value="Unassembled WGS sequence"/>
</dbReference>
<feature type="non-terminal residue" evidence="1">
    <location>
        <position position="129"/>
    </location>
</feature>
<protein>
    <submittedName>
        <fullName evidence="1">Penicillin acylase family protein</fullName>
    </submittedName>
</protein>
<comment type="caution">
    <text evidence="1">The sequence shown here is derived from an EMBL/GenBank/DDBJ whole genome shotgun (WGS) entry which is preliminary data.</text>
</comment>
<dbReference type="PANTHER" id="PTHR34218">
    <property type="entry name" value="PEPTIDASE S45 PENICILLIN AMIDASE"/>
    <property type="match status" value="1"/>
</dbReference>
<dbReference type="SUPFAM" id="SSF56235">
    <property type="entry name" value="N-terminal nucleophile aminohydrolases (Ntn hydrolases)"/>
    <property type="match status" value="1"/>
</dbReference>
<dbReference type="RefSeq" id="WP_311721221.1">
    <property type="nucleotide sequence ID" value="NZ_JAVREZ010000576.1"/>
</dbReference>
<reference evidence="2" key="1">
    <citation type="submission" date="2023-07" db="EMBL/GenBank/DDBJ databases">
        <title>30 novel species of actinomycetes from the DSMZ collection.</title>
        <authorList>
            <person name="Nouioui I."/>
        </authorList>
    </citation>
    <scope>NUCLEOTIDE SEQUENCE [LARGE SCALE GENOMIC DNA]</scope>
    <source>
        <strain evidence="2">DSM 41640</strain>
    </source>
</reference>
<feature type="non-terminal residue" evidence="1">
    <location>
        <position position="1"/>
    </location>
</feature>
<dbReference type="EMBL" id="JAVREZ010000576">
    <property type="protein sequence ID" value="MDT0488839.1"/>
    <property type="molecule type" value="Genomic_DNA"/>
</dbReference>
<evidence type="ECO:0000313" key="2">
    <source>
        <dbReference type="Proteomes" id="UP001183824"/>
    </source>
</evidence>
<keyword evidence="2" id="KW-1185">Reference proteome</keyword>
<accession>A0ABU2VTB8</accession>
<dbReference type="InterPro" id="IPR002692">
    <property type="entry name" value="S45"/>
</dbReference>
<dbReference type="Pfam" id="PF01804">
    <property type="entry name" value="Penicil_amidase"/>
    <property type="match status" value="1"/>
</dbReference>
<gene>
    <name evidence="1" type="ORF">RNB18_53335</name>
</gene>
<evidence type="ECO:0000313" key="1">
    <source>
        <dbReference type="EMBL" id="MDT0488839.1"/>
    </source>
</evidence>
<proteinExistence type="predicted"/>
<dbReference type="PANTHER" id="PTHR34218:SF4">
    <property type="entry name" value="ACYL-HOMOSERINE LACTONE ACYLASE QUIP"/>
    <property type="match status" value="1"/>
</dbReference>
<organism evidence="1 2">
    <name type="scientific">Streptomyces doebereineriae</name>
    <dbReference type="NCBI Taxonomy" id="3075528"/>
    <lineage>
        <taxon>Bacteria</taxon>
        <taxon>Bacillati</taxon>
        <taxon>Actinomycetota</taxon>
        <taxon>Actinomycetes</taxon>
        <taxon>Kitasatosporales</taxon>
        <taxon>Streptomycetaceae</taxon>
        <taxon>Streptomyces</taxon>
    </lineage>
</organism>
<sequence length="129" mass="13647">SVAWLKAMAWDLRGNMQDEIDRSLLTSRLDKGQIEDLYPEYPYKTHKPIVDRGAVSPVTGKFELDATPSGGTGAEIPQGAAEGLNTQLSALSDTLDEIPALLGPNGNGIGSNSWVVNGDHTTTGKALLA</sequence>
<dbReference type="InterPro" id="IPR029055">
    <property type="entry name" value="Ntn_hydrolases_N"/>
</dbReference>